<gene>
    <name evidence="1" type="ORF">CHU95_03505</name>
</gene>
<accession>A0A255Z5N3</accession>
<sequence>MARRFMYLKHQMLWGDAQILALVASSRERFREATGQLSRRREVLSVQDVPGGARFFRCHLSLPGRRRARVFPALSAPALRAMGLQEYERRQSRLAHTRPLCQGFATFSHTAPA</sequence>
<evidence type="ECO:0000313" key="2">
    <source>
        <dbReference type="Proteomes" id="UP000216998"/>
    </source>
</evidence>
<proteinExistence type="predicted"/>
<keyword evidence="2" id="KW-1185">Reference proteome</keyword>
<dbReference type="Proteomes" id="UP000216998">
    <property type="component" value="Unassembled WGS sequence"/>
</dbReference>
<name>A0A255Z5N3_9PROT</name>
<organism evidence="1 2">
    <name type="scientific">Niveispirillum lacus</name>
    <dbReference type="NCBI Taxonomy" id="1981099"/>
    <lineage>
        <taxon>Bacteria</taxon>
        <taxon>Pseudomonadati</taxon>
        <taxon>Pseudomonadota</taxon>
        <taxon>Alphaproteobacteria</taxon>
        <taxon>Rhodospirillales</taxon>
        <taxon>Azospirillaceae</taxon>
        <taxon>Niveispirillum</taxon>
    </lineage>
</organism>
<reference evidence="1 2" key="1">
    <citation type="submission" date="2017-07" db="EMBL/GenBank/DDBJ databases">
        <title>Niveispirillum cyanobacteriorum sp. nov., isolated from cyanobacterial aggregates in a eutrophic lake.</title>
        <authorList>
            <person name="Cai H."/>
        </authorList>
    </citation>
    <scope>NUCLEOTIDE SEQUENCE [LARGE SCALE GENOMIC DNA]</scope>
    <source>
        <strain evidence="2">TH1-14</strain>
    </source>
</reference>
<dbReference type="EMBL" id="NOXU01000020">
    <property type="protein sequence ID" value="OYQ36847.1"/>
    <property type="molecule type" value="Genomic_DNA"/>
</dbReference>
<dbReference type="AlphaFoldDB" id="A0A255Z5N3"/>
<comment type="caution">
    <text evidence="1">The sequence shown here is derived from an EMBL/GenBank/DDBJ whole genome shotgun (WGS) entry which is preliminary data.</text>
</comment>
<protein>
    <submittedName>
        <fullName evidence="1">Uncharacterized protein</fullName>
    </submittedName>
</protein>
<evidence type="ECO:0000313" key="1">
    <source>
        <dbReference type="EMBL" id="OYQ36847.1"/>
    </source>
</evidence>